<dbReference type="EMBL" id="CM037152">
    <property type="protein sequence ID" value="KAH7835479.1"/>
    <property type="molecule type" value="Genomic_DNA"/>
</dbReference>
<proteinExistence type="predicted"/>
<name>A0ACB7X4N6_9ERIC</name>
<protein>
    <submittedName>
        <fullName evidence="1">Uncharacterized protein</fullName>
    </submittedName>
</protein>
<comment type="caution">
    <text evidence="1">The sequence shown here is derived from an EMBL/GenBank/DDBJ whole genome shotgun (WGS) entry which is preliminary data.</text>
</comment>
<sequence length="882" mass="97082">MDASSAQQISEAAHISPPRHNTSIQDHEFGVTSLASEAADKKHAISAENVKNGSKEALAEGIDQQVLEDLTRNSSCDQRGQQLEDTTVHPSEQLGLLPRDTAEKYLTANQDSSELNHELVPESANSGTLADKQKVGSGYIQNGPAYTGTAEIDHVELAGQPSEDVAKNSNSGQSRPAPEDDREPILGQSGIAPEDAAVNIPLGQMTPLPENRDFKQLELPPDYESHKAITSGGGGRRTSTKSTKGKHALRSSVSSTRVLRSRSQEKSKAPEPVNNLPEHSNGTNEETRRKKRKKKRIKETPVDEFSRIRKHLRYLLHRWTYEQNLIDAYSGEGWKGQSLEKIKPEKELQRAKSEIFRCKLKIRDLFQRLDLSIAKGRFPASLFDSEGQIDSEDIFCAKCGSTDLAADNDIILCDGACERGFHQFCLEPPLLKDDIPPDDEGWLCPGCDCKVDCIALLNDSQGTNLSILDTWEKVFPEAAKAAAVGNMIDDNLGLPSDDSDDNEYDPDGSEEDEKVEGEESSSESSDESDFYTASEDNGTLPKSKQNLELPSDDSEDDDEYDPDAPDLDDQVKQESSSSDFTSDSDDFGGVFDDTKPSRGSNGERPKVGQKKNLSLNDELSSLLESGPGHEEATPVSGRRHVARLDYKKLYDDTYGNVSSDSSDENWIDDADAPKKRRRPNMEKVASVSPGGRTPVMQGGTNNSPDKRSSTGRSAYRRLGKAVTQGLLSSFKENQFPERATRENLAKELGITHHQVRKWFENARWSFRHTSRMESKLAESVPSNSTPPKTNQLDSGVGKLNAGVTLGNSPTVESSRPRSATPRGRKRRIQLETQESDHVLGIEETQKESASVDLPTTEDLRKNGRSPKSQGVRKRGRPKKSAV</sequence>
<keyword evidence="2" id="KW-1185">Reference proteome</keyword>
<reference evidence="1 2" key="1">
    <citation type="journal article" date="2021" name="Hortic Res">
        <title>High-quality reference genome and annotation aids understanding of berry development for evergreen blueberry (Vaccinium darrowii).</title>
        <authorList>
            <person name="Yu J."/>
            <person name="Hulse-Kemp A.M."/>
            <person name="Babiker E."/>
            <person name="Staton M."/>
        </authorList>
    </citation>
    <scope>NUCLEOTIDE SEQUENCE [LARGE SCALE GENOMIC DNA]</scope>
    <source>
        <strain evidence="2">cv. NJ 8807/NJ 8810</strain>
        <tissue evidence="1">Young leaf</tissue>
    </source>
</reference>
<evidence type="ECO:0000313" key="1">
    <source>
        <dbReference type="EMBL" id="KAH7835479.1"/>
    </source>
</evidence>
<accession>A0ACB7X4N6</accession>
<organism evidence="1 2">
    <name type="scientific">Vaccinium darrowii</name>
    <dbReference type="NCBI Taxonomy" id="229202"/>
    <lineage>
        <taxon>Eukaryota</taxon>
        <taxon>Viridiplantae</taxon>
        <taxon>Streptophyta</taxon>
        <taxon>Embryophyta</taxon>
        <taxon>Tracheophyta</taxon>
        <taxon>Spermatophyta</taxon>
        <taxon>Magnoliopsida</taxon>
        <taxon>eudicotyledons</taxon>
        <taxon>Gunneridae</taxon>
        <taxon>Pentapetalae</taxon>
        <taxon>asterids</taxon>
        <taxon>Ericales</taxon>
        <taxon>Ericaceae</taxon>
        <taxon>Vaccinioideae</taxon>
        <taxon>Vaccinieae</taxon>
        <taxon>Vaccinium</taxon>
    </lineage>
</organism>
<dbReference type="Proteomes" id="UP000828048">
    <property type="component" value="Chromosome 2"/>
</dbReference>
<gene>
    <name evidence="1" type="ORF">Vadar_026495</name>
</gene>
<evidence type="ECO:0000313" key="2">
    <source>
        <dbReference type="Proteomes" id="UP000828048"/>
    </source>
</evidence>